<protein>
    <submittedName>
        <fullName evidence="1">Uncharacterized protein</fullName>
    </submittedName>
</protein>
<keyword evidence="2" id="KW-1185">Reference proteome</keyword>
<dbReference type="EMBL" id="CALNXK010000046">
    <property type="protein sequence ID" value="CAH3129144.1"/>
    <property type="molecule type" value="Genomic_DNA"/>
</dbReference>
<dbReference type="Proteomes" id="UP001159405">
    <property type="component" value="Unassembled WGS sequence"/>
</dbReference>
<comment type="caution">
    <text evidence="1">The sequence shown here is derived from an EMBL/GenBank/DDBJ whole genome shotgun (WGS) entry which is preliminary data.</text>
</comment>
<proteinExistence type="predicted"/>
<evidence type="ECO:0000313" key="2">
    <source>
        <dbReference type="Proteomes" id="UP001159405"/>
    </source>
</evidence>
<feature type="non-terminal residue" evidence="1">
    <location>
        <position position="1"/>
    </location>
</feature>
<gene>
    <name evidence="1" type="ORF">PLOB_00033980</name>
</gene>
<organism evidence="1 2">
    <name type="scientific">Porites lobata</name>
    <dbReference type="NCBI Taxonomy" id="104759"/>
    <lineage>
        <taxon>Eukaryota</taxon>
        <taxon>Metazoa</taxon>
        <taxon>Cnidaria</taxon>
        <taxon>Anthozoa</taxon>
        <taxon>Hexacorallia</taxon>
        <taxon>Scleractinia</taxon>
        <taxon>Fungiina</taxon>
        <taxon>Poritidae</taxon>
        <taxon>Porites</taxon>
    </lineage>
</organism>
<evidence type="ECO:0000313" key="1">
    <source>
        <dbReference type="EMBL" id="CAH3129144.1"/>
    </source>
</evidence>
<accession>A0ABN8P0F3</accession>
<sequence>RRETIKDKARFLPPTVYVNEQNYTKVHFSTDEEIDSSSTKRSGEVINYETDSDADLFYNKDGVRMPMLPDLDDNTTYVLRKEGT</sequence>
<name>A0ABN8P0F3_9CNID</name>
<reference evidence="1 2" key="1">
    <citation type="submission" date="2022-05" db="EMBL/GenBank/DDBJ databases">
        <authorList>
            <consortium name="Genoscope - CEA"/>
            <person name="William W."/>
        </authorList>
    </citation>
    <scope>NUCLEOTIDE SEQUENCE [LARGE SCALE GENOMIC DNA]</scope>
</reference>